<dbReference type="PANTHER" id="PTHR43677:SF4">
    <property type="entry name" value="QUINONE OXIDOREDUCTASE-LIKE PROTEIN 2"/>
    <property type="match status" value="1"/>
</dbReference>
<dbReference type="Pfam" id="PF00107">
    <property type="entry name" value="ADH_zinc_N"/>
    <property type="match status" value="1"/>
</dbReference>
<dbReference type="InterPro" id="IPR051397">
    <property type="entry name" value="Zn-ADH-like_protein"/>
</dbReference>
<dbReference type="SMART" id="SM00829">
    <property type="entry name" value="PKS_ER"/>
    <property type="match status" value="1"/>
</dbReference>
<keyword evidence="3" id="KW-1185">Reference proteome</keyword>
<dbReference type="SUPFAM" id="SSF51735">
    <property type="entry name" value="NAD(P)-binding Rossmann-fold domains"/>
    <property type="match status" value="1"/>
</dbReference>
<reference evidence="3" key="1">
    <citation type="journal article" date="2019" name="Int. J. Syst. Evol. Microbiol.">
        <title>The Global Catalogue of Microorganisms (GCM) 10K type strain sequencing project: providing services to taxonomists for standard genome sequencing and annotation.</title>
        <authorList>
            <consortium name="The Broad Institute Genomics Platform"/>
            <consortium name="The Broad Institute Genome Sequencing Center for Infectious Disease"/>
            <person name="Wu L."/>
            <person name="Ma J."/>
        </authorList>
    </citation>
    <scope>NUCLEOTIDE SEQUENCE [LARGE SCALE GENOMIC DNA]</scope>
    <source>
        <strain evidence="3">JCM 17441</strain>
    </source>
</reference>
<evidence type="ECO:0000313" key="3">
    <source>
        <dbReference type="Proteomes" id="UP001500620"/>
    </source>
</evidence>
<name>A0ABP8DRF9_9ACTN</name>
<dbReference type="SUPFAM" id="SSF50129">
    <property type="entry name" value="GroES-like"/>
    <property type="match status" value="1"/>
</dbReference>
<feature type="domain" description="Enoyl reductase (ER)" evidence="1">
    <location>
        <begin position="10"/>
        <end position="313"/>
    </location>
</feature>
<evidence type="ECO:0000313" key="2">
    <source>
        <dbReference type="EMBL" id="GAA4262452.1"/>
    </source>
</evidence>
<dbReference type="EMBL" id="BAABAT010000052">
    <property type="protein sequence ID" value="GAA4262452.1"/>
    <property type="molecule type" value="Genomic_DNA"/>
</dbReference>
<dbReference type="PANTHER" id="PTHR43677">
    <property type="entry name" value="SHORT-CHAIN DEHYDROGENASE/REDUCTASE"/>
    <property type="match status" value="1"/>
</dbReference>
<protein>
    <submittedName>
        <fullName evidence="2">Zinc-binding dehydrogenase</fullName>
    </submittedName>
</protein>
<dbReference type="Gene3D" id="3.90.180.10">
    <property type="entry name" value="Medium-chain alcohol dehydrogenases, catalytic domain"/>
    <property type="match status" value="1"/>
</dbReference>
<dbReference type="InterPro" id="IPR020843">
    <property type="entry name" value="ER"/>
</dbReference>
<comment type="caution">
    <text evidence="2">The sequence shown here is derived from an EMBL/GenBank/DDBJ whole genome shotgun (WGS) entry which is preliminary data.</text>
</comment>
<dbReference type="InterPro" id="IPR036291">
    <property type="entry name" value="NAD(P)-bd_dom_sf"/>
</dbReference>
<dbReference type="Proteomes" id="UP001500620">
    <property type="component" value="Unassembled WGS sequence"/>
</dbReference>
<proteinExistence type="predicted"/>
<dbReference type="RefSeq" id="WP_345139947.1">
    <property type="nucleotide sequence ID" value="NZ_BAABAT010000052.1"/>
</dbReference>
<evidence type="ECO:0000259" key="1">
    <source>
        <dbReference type="SMART" id="SM00829"/>
    </source>
</evidence>
<dbReference type="InterPro" id="IPR013149">
    <property type="entry name" value="ADH-like_C"/>
</dbReference>
<sequence>MRAVQIREFGGPEVVQVRDLPDPVPAPSEVLVEVARSGVNFADSLLREDGYIASATLPLIPGGEVTGRTPDGRRVAAMIERGGYAERVAVPAAHAFPVPDGLDDVEAVALLAQGLTAWWLVHHTARVQPGDSVVVHAAAGGVGSLAIQLARLRGATRVIAVAGTQEKRDVATSLGADATVDPSADDLTAELIAANAGTPVDAVLEMTGGRVTDQSLAALAPFGRLAFYGMASRIEPEKVSLRALQRRSATVSGFWLMHAFARPELLEKAYAELATLVVAGELRVIHGGDYAMSEVRRVHEDLRTRNTIGKLVLDPST</sequence>
<accession>A0ABP8DRF9</accession>
<gene>
    <name evidence="2" type="ORF">GCM10022255_099120</name>
</gene>
<organism evidence="2 3">
    <name type="scientific">Dactylosporangium darangshiense</name>
    <dbReference type="NCBI Taxonomy" id="579108"/>
    <lineage>
        <taxon>Bacteria</taxon>
        <taxon>Bacillati</taxon>
        <taxon>Actinomycetota</taxon>
        <taxon>Actinomycetes</taxon>
        <taxon>Micromonosporales</taxon>
        <taxon>Micromonosporaceae</taxon>
        <taxon>Dactylosporangium</taxon>
    </lineage>
</organism>
<dbReference type="Gene3D" id="3.40.50.720">
    <property type="entry name" value="NAD(P)-binding Rossmann-like Domain"/>
    <property type="match status" value="1"/>
</dbReference>
<dbReference type="InterPro" id="IPR011032">
    <property type="entry name" value="GroES-like_sf"/>
</dbReference>